<accession>A0A218X4S8</accession>
<evidence type="ECO:0000313" key="2">
    <source>
        <dbReference type="EMBL" id="OWM79729.1"/>
    </source>
</evidence>
<proteinExistence type="predicted"/>
<organism evidence="2 4">
    <name type="scientific">Punica granatum</name>
    <name type="common">Pomegranate</name>
    <dbReference type="NCBI Taxonomy" id="22663"/>
    <lineage>
        <taxon>Eukaryota</taxon>
        <taxon>Viridiplantae</taxon>
        <taxon>Streptophyta</taxon>
        <taxon>Embryophyta</taxon>
        <taxon>Tracheophyta</taxon>
        <taxon>Spermatophyta</taxon>
        <taxon>Magnoliopsida</taxon>
        <taxon>eudicotyledons</taxon>
        <taxon>Gunneridae</taxon>
        <taxon>Pentapetalae</taxon>
        <taxon>rosids</taxon>
        <taxon>malvids</taxon>
        <taxon>Myrtales</taxon>
        <taxon>Lythraceae</taxon>
        <taxon>Punica</taxon>
    </lineage>
</organism>
<dbReference type="Proteomes" id="UP000233551">
    <property type="component" value="Unassembled WGS sequence"/>
</dbReference>
<comment type="caution">
    <text evidence="2">The sequence shown here is derived from an EMBL/GenBank/DDBJ whole genome shotgun (WGS) entry which is preliminary data.</text>
</comment>
<gene>
    <name evidence="2" type="ORF">CDL15_Pgr023141</name>
    <name evidence="3" type="ORF">CRG98_010926</name>
</gene>
<keyword evidence="5" id="KW-1185">Reference proteome</keyword>
<reference evidence="2" key="2">
    <citation type="submission" date="2017-06" db="EMBL/GenBank/DDBJ databases">
        <title>The pomegranate genome and the genomics of punicalagin biosynthesis.</title>
        <authorList>
            <person name="Xu C."/>
        </authorList>
    </citation>
    <scope>NUCLEOTIDE SEQUENCE [LARGE SCALE GENOMIC DNA]</scope>
    <source>
        <tissue evidence="2">Fresh leaf</tissue>
    </source>
</reference>
<sequence length="84" mass="8867">MTPPPDKAPWRSLSPSPSLFEGWGGRWGHPHPDTGLSRDLKTLDISKRSGVKVGASLPATLPPDRDPWGAQSRGGDLAGSTSIP</sequence>
<reference evidence="4" key="1">
    <citation type="journal article" date="2017" name="Plant J.">
        <title>The pomegranate (Punica granatum L.) genome and the genomics of punicalagin biosynthesis.</title>
        <authorList>
            <person name="Qin G."/>
            <person name="Xu C."/>
            <person name="Ming R."/>
            <person name="Tang H."/>
            <person name="Guyot R."/>
            <person name="Kramer E.M."/>
            <person name="Hu Y."/>
            <person name="Yi X."/>
            <person name="Qi Y."/>
            <person name="Xu X."/>
            <person name="Gao Z."/>
            <person name="Pan H."/>
            <person name="Jian J."/>
            <person name="Tian Y."/>
            <person name="Yue Z."/>
            <person name="Xu Y."/>
        </authorList>
    </citation>
    <scope>NUCLEOTIDE SEQUENCE [LARGE SCALE GENOMIC DNA]</scope>
    <source>
        <strain evidence="4">cv. Dabenzi</strain>
    </source>
</reference>
<dbReference type="EMBL" id="MTKT01002440">
    <property type="protein sequence ID" value="OWM79729.1"/>
    <property type="molecule type" value="Genomic_DNA"/>
</dbReference>
<reference evidence="3 5" key="3">
    <citation type="submission" date="2017-11" db="EMBL/GenBank/DDBJ databases">
        <title>De-novo sequencing of pomegranate (Punica granatum L.) genome.</title>
        <authorList>
            <person name="Akparov Z."/>
            <person name="Amiraslanov A."/>
            <person name="Hajiyeva S."/>
            <person name="Abbasov M."/>
            <person name="Kaur K."/>
            <person name="Hamwieh A."/>
            <person name="Solovyev V."/>
            <person name="Salamov A."/>
            <person name="Braich B."/>
            <person name="Kosarev P."/>
            <person name="Mahmoud A."/>
            <person name="Hajiyev E."/>
            <person name="Babayeva S."/>
            <person name="Izzatullayeva V."/>
            <person name="Mammadov A."/>
            <person name="Mammadov A."/>
            <person name="Sharifova S."/>
            <person name="Ojaghi J."/>
            <person name="Eynullazada K."/>
            <person name="Bayramov B."/>
            <person name="Abdulazimova A."/>
            <person name="Shahmuradov I."/>
        </authorList>
    </citation>
    <scope>NUCLEOTIDE SEQUENCE [LARGE SCALE GENOMIC DNA]</scope>
    <source>
        <strain evidence="3">AG2017</strain>
        <strain evidence="5">cv. AG2017</strain>
        <tissue evidence="3">Leaf</tissue>
    </source>
</reference>
<evidence type="ECO:0000313" key="3">
    <source>
        <dbReference type="EMBL" id="PKI68646.1"/>
    </source>
</evidence>
<dbReference type="Proteomes" id="UP000197138">
    <property type="component" value="Unassembled WGS sequence"/>
</dbReference>
<name>A0A218X4S8_PUNGR</name>
<evidence type="ECO:0000256" key="1">
    <source>
        <dbReference type="SAM" id="MobiDB-lite"/>
    </source>
</evidence>
<protein>
    <submittedName>
        <fullName evidence="2">Uncharacterized protein</fullName>
    </submittedName>
</protein>
<feature type="region of interest" description="Disordered" evidence="1">
    <location>
        <begin position="1"/>
        <end position="38"/>
    </location>
</feature>
<dbReference type="EMBL" id="PGOL01000545">
    <property type="protein sequence ID" value="PKI68646.1"/>
    <property type="molecule type" value="Genomic_DNA"/>
</dbReference>
<feature type="region of interest" description="Disordered" evidence="1">
    <location>
        <begin position="53"/>
        <end position="84"/>
    </location>
</feature>
<evidence type="ECO:0000313" key="5">
    <source>
        <dbReference type="Proteomes" id="UP000233551"/>
    </source>
</evidence>
<evidence type="ECO:0000313" key="4">
    <source>
        <dbReference type="Proteomes" id="UP000197138"/>
    </source>
</evidence>
<dbReference type="AlphaFoldDB" id="A0A218X4S8"/>